<proteinExistence type="predicted"/>
<protein>
    <submittedName>
        <fullName evidence="2">N-acetyltransferase</fullName>
    </submittedName>
</protein>
<comment type="caution">
    <text evidence="2">The sequence shown here is derived from an EMBL/GenBank/DDBJ whole genome shotgun (WGS) entry which is preliminary data.</text>
</comment>
<organism evidence="2 3">
    <name type="scientific">Mucilaginibacter terrenus</name>
    <dbReference type="NCBI Taxonomy" id="2482727"/>
    <lineage>
        <taxon>Bacteria</taxon>
        <taxon>Pseudomonadati</taxon>
        <taxon>Bacteroidota</taxon>
        <taxon>Sphingobacteriia</taxon>
        <taxon>Sphingobacteriales</taxon>
        <taxon>Sphingobacteriaceae</taxon>
        <taxon>Mucilaginibacter</taxon>
    </lineage>
</organism>
<dbReference type="RefSeq" id="WP_117384744.1">
    <property type="nucleotide sequence ID" value="NZ_QWDE01000005.1"/>
</dbReference>
<dbReference type="InterPro" id="IPR016181">
    <property type="entry name" value="Acyl_CoA_acyltransferase"/>
</dbReference>
<dbReference type="EMBL" id="QWDE01000005">
    <property type="protein sequence ID" value="RFZ81377.1"/>
    <property type="molecule type" value="Genomic_DNA"/>
</dbReference>
<dbReference type="Proteomes" id="UP000260823">
    <property type="component" value="Unassembled WGS sequence"/>
</dbReference>
<dbReference type="GO" id="GO:0016747">
    <property type="term" value="F:acyltransferase activity, transferring groups other than amino-acyl groups"/>
    <property type="evidence" value="ECO:0007669"/>
    <property type="project" value="InterPro"/>
</dbReference>
<dbReference type="Pfam" id="PF13302">
    <property type="entry name" value="Acetyltransf_3"/>
    <property type="match status" value="1"/>
</dbReference>
<dbReference type="PANTHER" id="PTHR43328">
    <property type="entry name" value="ACETYLTRANSFERASE-RELATED"/>
    <property type="match status" value="1"/>
</dbReference>
<evidence type="ECO:0000259" key="1">
    <source>
        <dbReference type="PROSITE" id="PS51186"/>
    </source>
</evidence>
<sequence length="173" mass="19724">MELKDGKVLLRRLRPEDAATLQMHADDEGVSAYLKDRFPYPYTIEDAEFFINLKMNEDPQTVYAIDTEGEFAGMIGLDLRQDVYCRTPLIGYWLGRTYWGAGIATTAVKLLTSYAFNQLDMICIQAFVFSENPASMRVLEKAGYQKQGILKGSVIKRSRIMDEHVYAAYPQTQ</sequence>
<evidence type="ECO:0000313" key="3">
    <source>
        <dbReference type="Proteomes" id="UP000260823"/>
    </source>
</evidence>
<name>A0A3E2NK51_9SPHI</name>
<dbReference type="PROSITE" id="PS51186">
    <property type="entry name" value="GNAT"/>
    <property type="match status" value="1"/>
</dbReference>
<keyword evidence="2" id="KW-0808">Transferase</keyword>
<feature type="domain" description="N-acetyltransferase" evidence="1">
    <location>
        <begin position="8"/>
        <end position="172"/>
    </location>
</feature>
<dbReference type="PANTHER" id="PTHR43328:SF1">
    <property type="entry name" value="N-ACETYLTRANSFERASE DOMAIN-CONTAINING PROTEIN"/>
    <property type="match status" value="1"/>
</dbReference>
<keyword evidence="3" id="KW-1185">Reference proteome</keyword>
<gene>
    <name evidence="2" type="ORF">DYU05_19020</name>
</gene>
<dbReference type="InterPro" id="IPR000182">
    <property type="entry name" value="GNAT_dom"/>
</dbReference>
<reference evidence="2 3" key="1">
    <citation type="submission" date="2018-08" db="EMBL/GenBank/DDBJ databases">
        <title>Mucilaginibacter terrae sp. nov., isolated from manganese diggings.</title>
        <authorList>
            <person name="Huang Y."/>
            <person name="Zhou Z."/>
        </authorList>
    </citation>
    <scope>NUCLEOTIDE SEQUENCE [LARGE SCALE GENOMIC DNA]</scope>
    <source>
        <strain evidence="2 3">ZH6</strain>
    </source>
</reference>
<accession>A0A3E2NK51</accession>
<dbReference type="SUPFAM" id="SSF55729">
    <property type="entry name" value="Acyl-CoA N-acyltransferases (Nat)"/>
    <property type="match status" value="1"/>
</dbReference>
<dbReference type="Gene3D" id="3.40.630.30">
    <property type="match status" value="1"/>
</dbReference>
<dbReference type="OrthoDB" id="9811523at2"/>
<evidence type="ECO:0000313" key="2">
    <source>
        <dbReference type="EMBL" id="RFZ81377.1"/>
    </source>
</evidence>
<dbReference type="AlphaFoldDB" id="A0A3E2NK51"/>